<dbReference type="Proteomes" id="UP000828390">
    <property type="component" value="Unassembled WGS sequence"/>
</dbReference>
<keyword evidence="3" id="KW-1133">Transmembrane helix</keyword>
<dbReference type="OrthoDB" id="6157090at2759"/>
<organism evidence="5 6">
    <name type="scientific">Dreissena polymorpha</name>
    <name type="common">Zebra mussel</name>
    <name type="synonym">Mytilus polymorpha</name>
    <dbReference type="NCBI Taxonomy" id="45954"/>
    <lineage>
        <taxon>Eukaryota</taxon>
        <taxon>Metazoa</taxon>
        <taxon>Spiralia</taxon>
        <taxon>Lophotrochozoa</taxon>
        <taxon>Mollusca</taxon>
        <taxon>Bivalvia</taxon>
        <taxon>Autobranchia</taxon>
        <taxon>Heteroconchia</taxon>
        <taxon>Euheterodonta</taxon>
        <taxon>Imparidentia</taxon>
        <taxon>Neoheterodontei</taxon>
        <taxon>Myida</taxon>
        <taxon>Dreissenoidea</taxon>
        <taxon>Dreissenidae</taxon>
        <taxon>Dreissena</taxon>
    </lineage>
</organism>
<evidence type="ECO:0000259" key="4">
    <source>
        <dbReference type="PROSITE" id="PS50041"/>
    </source>
</evidence>
<feature type="domain" description="C-type lectin" evidence="4">
    <location>
        <begin position="19"/>
        <end position="143"/>
    </location>
</feature>
<dbReference type="InterPro" id="IPR050111">
    <property type="entry name" value="C-type_lectin/snaclec_domain"/>
</dbReference>
<name>A0A9D4HSS4_DREPO</name>
<keyword evidence="1" id="KW-1015">Disulfide bond</keyword>
<keyword evidence="3" id="KW-0812">Transmembrane</keyword>
<dbReference type="SMART" id="SM00034">
    <property type="entry name" value="CLECT"/>
    <property type="match status" value="1"/>
</dbReference>
<protein>
    <recommendedName>
        <fullName evidence="4">C-type lectin domain-containing protein</fullName>
    </recommendedName>
</protein>
<feature type="region of interest" description="Disordered" evidence="2">
    <location>
        <begin position="191"/>
        <end position="210"/>
    </location>
</feature>
<evidence type="ECO:0000313" key="5">
    <source>
        <dbReference type="EMBL" id="KAH3730029.1"/>
    </source>
</evidence>
<dbReference type="InterPro" id="IPR016186">
    <property type="entry name" value="C-type_lectin-like/link_sf"/>
</dbReference>
<dbReference type="AlphaFoldDB" id="A0A9D4HSS4"/>
<dbReference type="CDD" id="cd00037">
    <property type="entry name" value="CLECT"/>
    <property type="match status" value="1"/>
</dbReference>
<evidence type="ECO:0000313" key="6">
    <source>
        <dbReference type="Proteomes" id="UP000828390"/>
    </source>
</evidence>
<feature type="compositionally biased region" description="Polar residues" evidence="2">
    <location>
        <begin position="194"/>
        <end position="206"/>
    </location>
</feature>
<dbReference type="InterPro" id="IPR018378">
    <property type="entry name" value="C-type_lectin_CS"/>
</dbReference>
<dbReference type="Pfam" id="PF00059">
    <property type="entry name" value="Lectin_C"/>
    <property type="match status" value="1"/>
</dbReference>
<keyword evidence="6" id="KW-1185">Reference proteome</keyword>
<dbReference type="InterPro" id="IPR016187">
    <property type="entry name" value="CTDL_fold"/>
</dbReference>
<evidence type="ECO:0000256" key="2">
    <source>
        <dbReference type="SAM" id="MobiDB-lite"/>
    </source>
</evidence>
<gene>
    <name evidence="5" type="ORF">DPMN_056007</name>
</gene>
<accession>A0A9D4HSS4</accession>
<dbReference type="SUPFAM" id="SSF56436">
    <property type="entry name" value="C-type lectin-like"/>
    <property type="match status" value="1"/>
</dbReference>
<dbReference type="PROSITE" id="PS50041">
    <property type="entry name" value="C_TYPE_LECTIN_2"/>
    <property type="match status" value="1"/>
</dbReference>
<dbReference type="EMBL" id="JAIWYP010000012">
    <property type="protein sequence ID" value="KAH3730029.1"/>
    <property type="molecule type" value="Genomic_DNA"/>
</dbReference>
<evidence type="ECO:0000256" key="3">
    <source>
        <dbReference type="SAM" id="Phobius"/>
    </source>
</evidence>
<dbReference type="Gene3D" id="3.10.100.10">
    <property type="entry name" value="Mannose-Binding Protein A, subunit A"/>
    <property type="match status" value="1"/>
</dbReference>
<sequence>MSKCDAQITGTCLREYQKADTFCYKFYYNNRSTWNQADARCKQDGALLIKLESFTMLRNVKSIIQTEELGLGPWGIPIDVWVGARNYSSGYVWTDGTRVSSDLWSEGEPNDLNGDEDCAEVDHRTDHYLNDGPCYFKQAFICQDMHSTSRQGTHGNTNIFLITASVTSVVVGLLAVALVVYICVMRRKQRPPDTENNTIVTSPSSLRSDEYDTISPQLQETHDYEGLQMKTRTYYND</sequence>
<feature type="transmembrane region" description="Helical" evidence="3">
    <location>
        <begin position="159"/>
        <end position="184"/>
    </location>
</feature>
<proteinExistence type="predicted"/>
<dbReference type="PANTHER" id="PTHR22803">
    <property type="entry name" value="MANNOSE, PHOSPHOLIPASE, LECTIN RECEPTOR RELATED"/>
    <property type="match status" value="1"/>
</dbReference>
<dbReference type="InterPro" id="IPR001304">
    <property type="entry name" value="C-type_lectin-like"/>
</dbReference>
<reference evidence="5" key="1">
    <citation type="journal article" date="2019" name="bioRxiv">
        <title>The Genome of the Zebra Mussel, Dreissena polymorpha: A Resource for Invasive Species Research.</title>
        <authorList>
            <person name="McCartney M.A."/>
            <person name="Auch B."/>
            <person name="Kono T."/>
            <person name="Mallez S."/>
            <person name="Zhang Y."/>
            <person name="Obille A."/>
            <person name="Becker A."/>
            <person name="Abrahante J.E."/>
            <person name="Garbe J."/>
            <person name="Badalamenti J.P."/>
            <person name="Herman A."/>
            <person name="Mangelson H."/>
            <person name="Liachko I."/>
            <person name="Sullivan S."/>
            <person name="Sone E.D."/>
            <person name="Koren S."/>
            <person name="Silverstein K.A.T."/>
            <person name="Beckman K.B."/>
            <person name="Gohl D.M."/>
        </authorList>
    </citation>
    <scope>NUCLEOTIDE SEQUENCE</scope>
    <source>
        <strain evidence="5">Duluth1</strain>
        <tissue evidence="5">Whole animal</tissue>
    </source>
</reference>
<dbReference type="PROSITE" id="PS00615">
    <property type="entry name" value="C_TYPE_LECTIN_1"/>
    <property type="match status" value="1"/>
</dbReference>
<comment type="caution">
    <text evidence="5">The sequence shown here is derived from an EMBL/GenBank/DDBJ whole genome shotgun (WGS) entry which is preliminary data.</text>
</comment>
<evidence type="ECO:0000256" key="1">
    <source>
        <dbReference type="ARBA" id="ARBA00023157"/>
    </source>
</evidence>
<keyword evidence="3" id="KW-0472">Membrane</keyword>
<reference evidence="5" key="2">
    <citation type="submission" date="2020-11" db="EMBL/GenBank/DDBJ databases">
        <authorList>
            <person name="McCartney M.A."/>
            <person name="Auch B."/>
            <person name="Kono T."/>
            <person name="Mallez S."/>
            <person name="Becker A."/>
            <person name="Gohl D.M."/>
            <person name="Silverstein K.A.T."/>
            <person name="Koren S."/>
            <person name="Bechman K.B."/>
            <person name="Herman A."/>
            <person name="Abrahante J.E."/>
            <person name="Garbe J."/>
        </authorList>
    </citation>
    <scope>NUCLEOTIDE SEQUENCE</scope>
    <source>
        <strain evidence="5">Duluth1</strain>
        <tissue evidence="5">Whole animal</tissue>
    </source>
</reference>